<dbReference type="InterPro" id="IPR009351">
    <property type="entry name" value="AlkZ-like"/>
</dbReference>
<protein>
    <submittedName>
        <fullName evidence="1">Uncharacterized protein</fullName>
    </submittedName>
</protein>
<evidence type="ECO:0000313" key="2">
    <source>
        <dbReference type="Proteomes" id="UP000287394"/>
    </source>
</evidence>
<dbReference type="Pfam" id="PF06224">
    <property type="entry name" value="AlkZ-like"/>
    <property type="match status" value="1"/>
</dbReference>
<dbReference type="PANTHER" id="PTHR38479">
    <property type="entry name" value="LMO0824 PROTEIN"/>
    <property type="match status" value="1"/>
</dbReference>
<dbReference type="Proteomes" id="UP000287394">
    <property type="component" value="Chromosome"/>
</dbReference>
<organism evidence="1 2">
    <name type="scientific">Capsulimonas corticalis</name>
    <dbReference type="NCBI Taxonomy" id="2219043"/>
    <lineage>
        <taxon>Bacteria</taxon>
        <taxon>Bacillati</taxon>
        <taxon>Armatimonadota</taxon>
        <taxon>Armatimonadia</taxon>
        <taxon>Capsulimonadales</taxon>
        <taxon>Capsulimonadaceae</taxon>
        <taxon>Capsulimonas</taxon>
    </lineage>
</organism>
<proteinExistence type="predicted"/>
<name>A0A402D2R9_9BACT</name>
<dbReference type="AlphaFoldDB" id="A0A402D2R9"/>
<sequence>MGATQAQDYAGAKWSLGLRLPGATDADIERAIAAREIVRTTSLRGTLHFLAAADVRWILKLVAPRVIARFAGPSRAAGLTEDDFARSTAAMARALEGGRLLSRAELLRAVSDGGVSTAGGRPNYLLYWAALDGVICQGARRGKEFTFALLDEWSPGGCAFEGEQAAAELARRYFHSHGPAAVLDFAWWSGQSLTESRAALRLVQDELESVALDGITYWMPPAIAIDAGRDSEAHLLPGFDEHLLGYADRGAVIPDDQIKALTPKNGIFSPLVAHGGRATGTWSRKIDRKSVAIETAPFAPWTETQGETVLIAAEKYRAFLTLSKAE</sequence>
<dbReference type="KEGG" id="ccot:CCAX7_004640"/>
<accession>A0A402D2R9</accession>
<dbReference type="PANTHER" id="PTHR38479:SF2">
    <property type="entry name" value="WINGED HELIX DNA-BINDING DOMAIN-CONTAINING PROTEIN"/>
    <property type="match status" value="1"/>
</dbReference>
<reference evidence="1 2" key="1">
    <citation type="journal article" date="2019" name="Int. J. Syst. Evol. Microbiol.">
        <title>Capsulimonas corticalis gen. nov., sp. nov., an aerobic capsulated bacterium, of a novel bacterial order, Capsulimonadales ord. nov., of the class Armatimonadia of the phylum Armatimonadetes.</title>
        <authorList>
            <person name="Li J."/>
            <person name="Kudo C."/>
            <person name="Tonouchi A."/>
        </authorList>
    </citation>
    <scope>NUCLEOTIDE SEQUENCE [LARGE SCALE GENOMIC DNA]</scope>
    <source>
        <strain evidence="1 2">AX-7</strain>
    </source>
</reference>
<gene>
    <name evidence="1" type="ORF">CCAX7_004640</name>
</gene>
<dbReference type="EMBL" id="AP025739">
    <property type="protein sequence ID" value="BDI28413.1"/>
    <property type="molecule type" value="Genomic_DNA"/>
</dbReference>
<keyword evidence="2" id="KW-1185">Reference proteome</keyword>
<evidence type="ECO:0000313" key="1">
    <source>
        <dbReference type="EMBL" id="BDI28413.1"/>
    </source>
</evidence>